<evidence type="ECO:0000256" key="3">
    <source>
        <dbReference type="SAM" id="MobiDB-lite"/>
    </source>
</evidence>
<keyword evidence="6" id="KW-1185">Reference proteome</keyword>
<proteinExistence type="predicted"/>
<feature type="region of interest" description="Disordered" evidence="3">
    <location>
        <begin position="664"/>
        <end position="696"/>
    </location>
</feature>
<reference evidence="5" key="1">
    <citation type="submission" date="2022-10" db="EMBL/GenBank/DDBJ databases">
        <title>Adaptive evolution leads to modifications in subtelomeric GC content in a zoonotic Cryptosporidium species.</title>
        <authorList>
            <person name="Li J."/>
            <person name="Feng Y."/>
            <person name="Xiao L."/>
        </authorList>
    </citation>
    <scope>NUCLEOTIDE SEQUENCE</scope>
    <source>
        <strain evidence="5">25894</strain>
    </source>
</reference>
<dbReference type="Gene3D" id="3.40.50.300">
    <property type="entry name" value="P-loop containing nucleotide triphosphate hydrolases"/>
    <property type="match status" value="1"/>
</dbReference>
<name>A0ABQ8P1R2_9CRYT</name>
<dbReference type="InterPro" id="IPR050168">
    <property type="entry name" value="AAA_ATPase_domain"/>
</dbReference>
<evidence type="ECO:0000256" key="1">
    <source>
        <dbReference type="ARBA" id="ARBA00022741"/>
    </source>
</evidence>
<organism evidence="5 6">
    <name type="scientific">Cryptosporidium canis</name>
    <dbReference type="NCBI Taxonomy" id="195482"/>
    <lineage>
        <taxon>Eukaryota</taxon>
        <taxon>Sar</taxon>
        <taxon>Alveolata</taxon>
        <taxon>Apicomplexa</taxon>
        <taxon>Conoidasida</taxon>
        <taxon>Coccidia</taxon>
        <taxon>Eucoccidiorida</taxon>
        <taxon>Eimeriorina</taxon>
        <taxon>Cryptosporidiidae</taxon>
        <taxon>Cryptosporidium</taxon>
    </lineage>
</organism>
<dbReference type="EMBL" id="JAPCXB010000210">
    <property type="protein sequence ID" value="KAJ1604844.1"/>
    <property type="molecule type" value="Genomic_DNA"/>
</dbReference>
<accession>A0ABQ8P1R2</accession>
<keyword evidence="2" id="KW-0067">ATP-binding</keyword>
<dbReference type="PANTHER" id="PTHR23077">
    <property type="entry name" value="AAA-FAMILY ATPASE"/>
    <property type="match status" value="1"/>
</dbReference>
<dbReference type="InterPro" id="IPR027417">
    <property type="entry name" value="P-loop_NTPase"/>
</dbReference>
<evidence type="ECO:0000259" key="4">
    <source>
        <dbReference type="Pfam" id="PF00004"/>
    </source>
</evidence>
<evidence type="ECO:0000256" key="2">
    <source>
        <dbReference type="ARBA" id="ARBA00022840"/>
    </source>
</evidence>
<dbReference type="InterPro" id="IPR003959">
    <property type="entry name" value="ATPase_AAA_core"/>
</dbReference>
<dbReference type="Pfam" id="PF00004">
    <property type="entry name" value="AAA"/>
    <property type="match status" value="1"/>
</dbReference>
<dbReference type="Proteomes" id="UP001071777">
    <property type="component" value="Unassembled WGS sequence"/>
</dbReference>
<dbReference type="PANTHER" id="PTHR23077:SF171">
    <property type="entry name" value="NUCLEAR VALOSIN-CONTAINING PROTEIN-LIKE"/>
    <property type="match status" value="1"/>
</dbReference>
<keyword evidence="1" id="KW-0547">Nucleotide-binding</keyword>
<evidence type="ECO:0000313" key="5">
    <source>
        <dbReference type="EMBL" id="KAJ1604844.1"/>
    </source>
</evidence>
<protein>
    <recommendedName>
        <fullName evidence="4">ATPase AAA-type core domain-containing protein</fullName>
    </recommendedName>
</protein>
<sequence>MESQAVSCNLEIGEDLKDGISLVSSHLVGHEGSQVFLMELVIESKKDSRFWLPFMAHQDNSPGKENTVYLHPGLGLINQQDKGYIRPARPGGSRNHQESSSPVNLVLSGPLFAPLSAQSSLFLLNYRGLLVEALRRQLLYYLRLGGVCGPLSGALEQTIMPFMINEEFYLFQILLAEEKAPREGEDVTPPENPNSDALKAITNLLVVPNLDQLSPHPAAQTVPLHAFQVESYAVQGVRDVRNIIKRKSPEPSSSLDAVSTFYLDITHILHKYVVENRVSLEMLKSIRNNVIGKIQDVLEETTRFNALGLQKKVSVYLFLYNYSTSFGNLPGQDSPAKLLERSLSKLECLKKVVLLEFDDGSSQPGTNNASINKPLLSRFLQSLILANCPTPTDGAQKLHADQKQRKGAQCGEGVDEEVLVSRYLRLKKELNEYVPIFLLDRNLDAFLELMYYHSLVRDDLESADGGISGPANSSMVSWVIKACFGISDKPTLLGVLGVLHRNFVVGDLLYSALTEGHGAPRRDPGAGEVSDQVASGALAGGVGHKDEDVRSVIEQVDEQLLVYKVFENQYTRINQIMNQQFTPRILIYSKGGRAGKSKLSLVKQELIRHIQKHYINYKFVHKHILNLISPYVGQSEENIRRLFSTSDPTILVLEGIDAISSSFTSTSRPAGTDNAEEKTLENPTSDSEMVQLSPNKTNLPFSDPCNDILLRISRHRERNRMMFSQNGCLLHPEDYKDEGPSSSSSNESRTLLTTLLLCLDNVEKKNQNVIVIALSNKDILSLDESITRAGRLDIHIAV</sequence>
<evidence type="ECO:0000313" key="6">
    <source>
        <dbReference type="Proteomes" id="UP001071777"/>
    </source>
</evidence>
<feature type="domain" description="ATPase AAA-type core" evidence="4">
    <location>
        <begin position="741"/>
        <end position="797"/>
    </location>
</feature>
<gene>
    <name evidence="5" type="ORF">OJ252_3638</name>
</gene>
<feature type="compositionally biased region" description="Polar residues" evidence="3">
    <location>
        <begin position="681"/>
        <end position="696"/>
    </location>
</feature>
<comment type="caution">
    <text evidence="5">The sequence shown here is derived from an EMBL/GenBank/DDBJ whole genome shotgun (WGS) entry which is preliminary data.</text>
</comment>